<keyword evidence="3 6" id="KW-0731">Sigma factor</keyword>
<keyword evidence="10" id="KW-1185">Reference proteome</keyword>
<dbReference type="SUPFAM" id="SSF88659">
    <property type="entry name" value="Sigma3 and sigma4 domains of RNA polymerase sigma factors"/>
    <property type="match status" value="1"/>
</dbReference>
<dbReference type="GO" id="GO:0006352">
    <property type="term" value="P:DNA-templated transcription initiation"/>
    <property type="evidence" value="ECO:0007669"/>
    <property type="project" value="InterPro"/>
</dbReference>
<evidence type="ECO:0000256" key="4">
    <source>
        <dbReference type="ARBA" id="ARBA00023125"/>
    </source>
</evidence>
<evidence type="ECO:0000256" key="1">
    <source>
        <dbReference type="ARBA" id="ARBA00010641"/>
    </source>
</evidence>
<dbReference type="Gene3D" id="1.10.1740.10">
    <property type="match status" value="1"/>
</dbReference>
<proteinExistence type="inferred from homology"/>
<dbReference type="Pfam" id="PF08281">
    <property type="entry name" value="Sigma70_r4_2"/>
    <property type="match status" value="1"/>
</dbReference>
<dbReference type="SUPFAM" id="SSF88946">
    <property type="entry name" value="Sigma2 domain of RNA polymerase sigma factors"/>
    <property type="match status" value="1"/>
</dbReference>
<dbReference type="Gene3D" id="1.10.10.10">
    <property type="entry name" value="Winged helix-like DNA-binding domain superfamily/Winged helix DNA-binding domain"/>
    <property type="match status" value="1"/>
</dbReference>
<protein>
    <recommendedName>
        <fullName evidence="6">RNA polymerase sigma factor</fullName>
    </recommendedName>
</protein>
<evidence type="ECO:0000256" key="6">
    <source>
        <dbReference type="RuleBase" id="RU000716"/>
    </source>
</evidence>
<dbReference type="InterPro" id="IPR013325">
    <property type="entry name" value="RNA_pol_sigma_r2"/>
</dbReference>
<evidence type="ECO:0000256" key="2">
    <source>
        <dbReference type="ARBA" id="ARBA00023015"/>
    </source>
</evidence>
<evidence type="ECO:0000259" key="7">
    <source>
        <dbReference type="Pfam" id="PF04542"/>
    </source>
</evidence>
<evidence type="ECO:0000256" key="5">
    <source>
        <dbReference type="ARBA" id="ARBA00023163"/>
    </source>
</evidence>
<dbReference type="Proteomes" id="UP000002526">
    <property type="component" value="Chromosome"/>
</dbReference>
<dbReference type="InterPro" id="IPR000838">
    <property type="entry name" value="RNA_pol_sigma70_ECF_CS"/>
</dbReference>
<keyword evidence="4 6" id="KW-0238">DNA-binding</keyword>
<evidence type="ECO:0000313" key="10">
    <source>
        <dbReference type="Proteomes" id="UP000002526"/>
    </source>
</evidence>
<dbReference type="PANTHER" id="PTHR43133:SF8">
    <property type="entry name" value="RNA POLYMERASE SIGMA FACTOR HI_1459-RELATED"/>
    <property type="match status" value="1"/>
</dbReference>
<evidence type="ECO:0000259" key="8">
    <source>
        <dbReference type="Pfam" id="PF08281"/>
    </source>
</evidence>
<dbReference type="GO" id="GO:0016987">
    <property type="term" value="F:sigma factor activity"/>
    <property type="evidence" value="ECO:0000318"/>
    <property type="project" value="GO_Central"/>
</dbReference>
<evidence type="ECO:0000256" key="3">
    <source>
        <dbReference type="ARBA" id="ARBA00023082"/>
    </source>
</evidence>
<dbReference type="EnsemblBacteria" id="BAC48959">
    <property type="protein sequence ID" value="BAC48959"/>
    <property type="gene ID" value="BAC48959"/>
</dbReference>
<evidence type="ECO:0000313" key="9">
    <source>
        <dbReference type="EMBL" id="BAC48959.1"/>
    </source>
</evidence>
<dbReference type="InterPro" id="IPR014284">
    <property type="entry name" value="RNA_pol_sigma-70_dom"/>
</dbReference>
<dbReference type="PANTHER" id="PTHR43133">
    <property type="entry name" value="RNA POLYMERASE ECF-TYPE SIGMA FACTO"/>
    <property type="match status" value="1"/>
</dbReference>
<dbReference type="KEGG" id="bja:blr3694"/>
<dbReference type="NCBIfam" id="TIGR02937">
    <property type="entry name" value="sigma70-ECF"/>
    <property type="match status" value="1"/>
</dbReference>
<dbReference type="InterPro" id="IPR039425">
    <property type="entry name" value="RNA_pol_sigma-70-like"/>
</dbReference>
<dbReference type="PROSITE" id="PS01063">
    <property type="entry name" value="SIGMA70_ECF"/>
    <property type="match status" value="1"/>
</dbReference>
<dbReference type="STRING" id="224911.AAV28_15470"/>
<dbReference type="OrthoDB" id="9780326at2"/>
<dbReference type="NCBIfam" id="TIGR02985">
    <property type="entry name" value="Sig70_bacteroi1"/>
    <property type="match status" value="1"/>
</dbReference>
<dbReference type="AlphaFoldDB" id="Q89NY9"/>
<name>Q89NY9_BRADU</name>
<dbReference type="EMBL" id="BA000040">
    <property type="protein sequence ID" value="BAC48959.1"/>
    <property type="molecule type" value="Genomic_DNA"/>
</dbReference>
<reference evidence="10" key="1">
    <citation type="journal article" date="2002" name="DNA Res.">
        <title>Complete genomic sequence of nitrogen-fixing symbiotic bacterium Bradyrhizobium japonicum USDA110.</title>
        <authorList>
            <person name="Kaneko T."/>
            <person name="Nakamura Y."/>
            <person name="Sato S."/>
            <person name="Minamisawa K."/>
            <person name="Uchiumi T."/>
            <person name="Sasamoto S."/>
            <person name="Watanabe A."/>
            <person name="Idesawa K."/>
            <person name="Iriguchi M."/>
            <person name="Kawashima K."/>
            <person name="Kohara M."/>
            <person name="Matsumoto M."/>
            <person name="Shimpo S."/>
            <person name="Tsuruoka H."/>
            <person name="Wada T."/>
            <person name="Yamada M."/>
            <person name="Tabata S."/>
        </authorList>
    </citation>
    <scope>NUCLEOTIDE SEQUENCE [LARGE SCALE GENOMIC DNA]</scope>
    <source>
        <strain evidence="10">JCM 10833 / BCRC 13528 / IAM 13628 / NBRC 14792 / USDA 110</strain>
    </source>
</reference>
<dbReference type="InterPro" id="IPR013324">
    <property type="entry name" value="RNA_pol_sigma_r3/r4-like"/>
</dbReference>
<dbReference type="HOGENOM" id="CLU_047691_3_0_5"/>
<keyword evidence="2 6" id="KW-0805">Transcription regulation</keyword>
<feature type="domain" description="RNA polymerase sigma-70 region 2" evidence="7">
    <location>
        <begin position="41"/>
        <end position="106"/>
    </location>
</feature>
<dbReference type="eggNOG" id="COG1595">
    <property type="taxonomic scope" value="Bacteria"/>
</dbReference>
<dbReference type="CDD" id="cd06171">
    <property type="entry name" value="Sigma70_r4"/>
    <property type="match status" value="1"/>
</dbReference>
<dbReference type="NCBIfam" id="NF004113">
    <property type="entry name" value="PRK05602.1"/>
    <property type="match status" value="1"/>
</dbReference>
<feature type="domain" description="RNA polymerase sigma factor 70 region 4 type 2" evidence="8">
    <location>
        <begin position="137"/>
        <end position="188"/>
    </location>
</feature>
<comment type="similarity">
    <text evidence="1 6">Belongs to the sigma-70 factor family. ECF subfamily.</text>
</comment>
<dbReference type="NCBIfam" id="NF009190">
    <property type="entry name" value="PRK12538.1"/>
    <property type="match status" value="1"/>
</dbReference>
<dbReference type="PATRIC" id="fig|224911.5.peg.3681"/>
<dbReference type="InterPro" id="IPR014327">
    <property type="entry name" value="RNA_pol_sigma70_bacteroid"/>
</dbReference>
<keyword evidence="5 6" id="KW-0804">Transcription</keyword>
<gene>
    <name evidence="9" type="ordered locus">blr3694</name>
</gene>
<dbReference type="Pfam" id="PF04542">
    <property type="entry name" value="Sigma70_r2"/>
    <property type="match status" value="1"/>
</dbReference>
<sequence length="206" mass="23511">MIASASIAPDGEPVAADVVFDEDSELLDRLAADDETAFRMLVERHIDRAYAIALRIVGNAADAEDVVQDSMLKIWSHRGRWQHGRAKFSTWLYRVISNRCIDLRRKPRTENVDTVPEVADGRPDASRVIERNELNGMLEEAMQRLPEQQRIAVILSYHEDMSNGEIAEVMDSTVAAVESLLKRGRQQLRQLLRRHERDIRTAFTDC</sequence>
<dbReference type="InParanoid" id="Q89NY9"/>
<accession>Q89NY9</accession>
<dbReference type="InterPro" id="IPR007627">
    <property type="entry name" value="RNA_pol_sigma70_r2"/>
</dbReference>
<dbReference type="GO" id="GO:0006355">
    <property type="term" value="P:regulation of DNA-templated transcription"/>
    <property type="evidence" value="ECO:0000318"/>
    <property type="project" value="GO_Central"/>
</dbReference>
<dbReference type="GO" id="GO:0003677">
    <property type="term" value="F:DNA binding"/>
    <property type="evidence" value="ECO:0007669"/>
    <property type="project" value="UniProtKB-KW"/>
</dbReference>
<dbReference type="InterPro" id="IPR013249">
    <property type="entry name" value="RNA_pol_sigma70_r4_t2"/>
</dbReference>
<dbReference type="InterPro" id="IPR036388">
    <property type="entry name" value="WH-like_DNA-bd_sf"/>
</dbReference>
<organism evidence="9 10">
    <name type="scientific">Bradyrhizobium diazoefficiens (strain JCM 10833 / BCRC 13528 / IAM 13628 / NBRC 14792 / USDA 110)</name>
    <dbReference type="NCBI Taxonomy" id="224911"/>
    <lineage>
        <taxon>Bacteria</taxon>
        <taxon>Pseudomonadati</taxon>
        <taxon>Pseudomonadota</taxon>
        <taxon>Alphaproteobacteria</taxon>
        <taxon>Hyphomicrobiales</taxon>
        <taxon>Nitrobacteraceae</taxon>
        <taxon>Bradyrhizobium</taxon>
    </lineage>
</organism>